<dbReference type="AlphaFoldDB" id="A0A916RHV2"/>
<dbReference type="InterPro" id="IPR029035">
    <property type="entry name" value="DHS-like_NAD/FAD-binding_dom"/>
</dbReference>
<comment type="similarity">
    <text evidence="1 3">Belongs to the TPP enzyme family.</text>
</comment>
<protein>
    <submittedName>
        <fullName evidence="7">Acetolactate synthase</fullName>
    </submittedName>
</protein>
<evidence type="ECO:0000313" key="8">
    <source>
        <dbReference type="Proteomes" id="UP000636264"/>
    </source>
</evidence>
<dbReference type="GO" id="GO:0030976">
    <property type="term" value="F:thiamine pyrophosphate binding"/>
    <property type="evidence" value="ECO:0007669"/>
    <property type="project" value="InterPro"/>
</dbReference>
<evidence type="ECO:0000256" key="3">
    <source>
        <dbReference type="RuleBase" id="RU362132"/>
    </source>
</evidence>
<dbReference type="CDD" id="cd00568">
    <property type="entry name" value="TPP_enzymes"/>
    <property type="match status" value="1"/>
</dbReference>
<evidence type="ECO:0000259" key="4">
    <source>
        <dbReference type="Pfam" id="PF00205"/>
    </source>
</evidence>
<proteinExistence type="inferred from homology"/>
<dbReference type="Gene3D" id="3.40.50.1220">
    <property type="entry name" value="TPP-binding domain"/>
    <property type="match status" value="1"/>
</dbReference>
<evidence type="ECO:0000259" key="5">
    <source>
        <dbReference type="Pfam" id="PF02775"/>
    </source>
</evidence>
<dbReference type="GO" id="GO:0000287">
    <property type="term" value="F:magnesium ion binding"/>
    <property type="evidence" value="ECO:0007669"/>
    <property type="project" value="InterPro"/>
</dbReference>
<dbReference type="RefSeq" id="WP_188719607.1">
    <property type="nucleotide sequence ID" value="NZ_BMIF01000002.1"/>
</dbReference>
<feature type="domain" description="Thiamine pyrophosphate enzyme N-terminal TPP-binding" evidence="6">
    <location>
        <begin position="10"/>
        <end position="120"/>
    </location>
</feature>
<comment type="caution">
    <text evidence="7">The sequence shown here is derived from an EMBL/GenBank/DDBJ whole genome shotgun (WGS) entry which is preliminary data.</text>
</comment>
<dbReference type="GO" id="GO:0003984">
    <property type="term" value="F:acetolactate synthase activity"/>
    <property type="evidence" value="ECO:0007669"/>
    <property type="project" value="TreeGrafter"/>
</dbReference>
<evidence type="ECO:0000259" key="6">
    <source>
        <dbReference type="Pfam" id="PF02776"/>
    </source>
</evidence>
<dbReference type="GO" id="GO:0050660">
    <property type="term" value="F:flavin adenine dinucleotide binding"/>
    <property type="evidence" value="ECO:0007669"/>
    <property type="project" value="TreeGrafter"/>
</dbReference>
<dbReference type="Proteomes" id="UP000636264">
    <property type="component" value="Unassembled WGS sequence"/>
</dbReference>
<dbReference type="CDD" id="cd07035">
    <property type="entry name" value="TPP_PYR_POX_like"/>
    <property type="match status" value="1"/>
</dbReference>
<organism evidence="7 8">
    <name type="scientific">Nitratireductor aestuarii</name>
    <dbReference type="NCBI Taxonomy" id="1735103"/>
    <lineage>
        <taxon>Bacteria</taxon>
        <taxon>Pseudomonadati</taxon>
        <taxon>Pseudomonadota</taxon>
        <taxon>Alphaproteobacteria</taxon>
        <taxon>Hyphomicrobiales</taxon>
        <taxon>Phyllobacteriaceae</taxon>
        <taxon>Nitratireductor</taxon>
    </lineage>
</organism>
<dbReference type="PANTHER" id="PTHR18968:SF167">
    <property type="entry name" value="ACETOLACTATE SYNTHASE LARGE SUBUNIT ILVB2-RELATED"/>
    <property type="match status" value="1"/>
</dbReference>
<dbReference type="SUPFAM" id="SSF52518">
    <property type="entry name" value="Thiamin diphosphate-binding fold (THDP-binding)"/>
    <property type="match status" value="2"/>
</dbReference>
<dbReference type="Pfam" id="PF02776">
    <property type="entry name" value="TPP_enzyme_N"/>
    <property type="match status" value="1"/>
</dbReference>
<dbReference type="GO" id="GO:0009099">
    <property type="term" value="P:L-valine biosynthetic process"/>
    <property type="evidence" value="ECO:0007669"/>
    <property type="project" value="TreeGrafter"/>
</dbReference>
<dbReference type="Pfam" id="PF02775">
    <property type="entry name" value="TPP_enzyme_C"/>
    <property type="match status" value="1"/>
</dbReference>
<evidence type="ECO:0000256" key="2">
    <source>
        <dbReference type="ARBA" id="ARBA00023052"/>
    </source>
</evidence>
<accession>A0A916RHV2</accession>
<dbReference type="InterPro" id="IPR045229">
    <property type="entry name" value="TPP_enz"/>
</dbReference>
<reference evidence="7" key="2">
    <citation type="submission" date="2020-09" db="EMBL/GenBank/DDBJ databases">
        <authorList>
            <person name="Sun Q."/>
            <person name="Zhou Y."/>
        </authorList>
    </citation>
    <scope>NUCLEOTIDE SEQUENCE</scope>
    <source>
        <strain evidence="7">CGMCC 1.15320</strain>
    </source>
</reference>
<name>A0A916RHV2_9HYPH</name>
<dbReference type="InterPro" id="IPR029061">
    <property type="entry name" value="THDP-binding"/>
</dbReference>
<dbReference type="InterPro" id="IPR012001">
    <property type="entry name" value="Thiamin_PyroP_enz_TPP-bd_dom"/>
</dbReference>
<dbReference type="GO" id="GO:0005948">
    <property type="term" value="C:acetolactate synthase complex"/>
    <property type="evidence" value="ECO:0007669"/>
    <property type="project" value="TreeGrafter"/>
</dbReference>
<feature type="domain" description="Thiamine pyrophosphate enzyme TPP-binding" evidence="5">
    <location>
        <begin position="394"/>
        <end position="538"/>
    </location>
</feature>
<sequence>MAEATEKAVCELLADSLVAHGVSHLYGLVGDANLFMVDAYIRAGKGRYVACNHEASSVLAAIGYAQVSGNIGVATVTHGPALTNIITPLVEGVKGCIPLVVLVGDTPPHDLEHLQTVDQRELIKATGAGFVEMRNPGTAMEDLARAFRLAAVERKPVVFNMRVDLMWEKAPAEKPPVRQAVSIRAVAPEGEMFDEALGMIASAKRPLVLAGRGAIEPEAKAAILDLARRLEAPVATTLKASGLFHGEPFNLGVFGTLSNPVGADTIMQSDVIIAFGASLSWLTTVSGAYIKGKRIVQIVGDMQENARRTEPGLVFVGDPALTARRIIEVLDEAEIPGSQATDENLRKRLEAQAEEFATLPTLPETTPGTVDLLATLRHLETAVPKDRVLVTDLGRFIHTTWKVFTTTEPHNFVYSAHYASIGLGMGEAIGAAIAGSDRTTLLVAGDGGFMMGGLTELSTAIRENLDLIIIVCNDGSYGAEHIQFLRKSMDPTTSLLFTPDFAAVARSMGATGIQIRDNSEVPVAIEAIKHRQGPVLIELVLDPYKIDS</sequence>
<keyword evidence="2 3" id="KW-0786">Thiamine pyrophosphate</keyword>
<evidence type="ECO:0000313" key="7">
    <source>
        <dbReference type="EMBL" id="GGA56372.1"/>
    </source>
</evidence>
<dbReference type="EMBL" id="BMIF01000002">
    <property type="protein sequence ID" value="GGA56372.1"/>
    <property type="molecule type" value="Genomic_DNA"/>
</dbReference>
<gene>
    <name evidence="7" type="ORF">GCM10011385_07340</name>
</gene>
<keyword evidence="8" id="KW-1185">Reference proteome</keyword>
<dbReference type="Gene3D" id="3.40.50.970">
    <property type="match status" value="2"/>
</dbReference>
<evidence type="ECO:0000256" key="1">
    <source>
        <dbReference type="ARBA" id="ARBA00007812"/>
    </source>
</evidence>
<dbReference type="GO" id="GO:0009097">
    <property type="term" value="P:isoleucine biosynthetic process"/>
    <property type="evidence" value="ECO:0007669"/>
    <property type="project" value="TreeGrafter"/>
</dbReference>
<dbReference type="PANTHER" id="PTHR18968">
    <property type="entry name" value="THIAMINE PYROPHOSPHATE ENZYMES"/>
    <property type="match status" value="1"/>
</dbReference>
<feature type="domain" description="Thiamine pyrophosphate enzyme central" evidence="4">
    <location>
        <begin position="194"/>
        <end position="325"/>
    </location>
</feature>
<dbReference type="InterPro" id="IPR011766">
    <property type="entry name" value="TPP_enzyme_TPP-bd"/>
</dbReference>
<dbReference type="InterPro" id="IPR012000">
    <property type="entry name" value="Thiamin_PyroP_enz_cen_dom"/>
</dbReference>
<dbReference type="Pfam" id="PF00205">
    <property type="entry name" value="TPP_enzyme_M"/>
    <property type="match status" value="1"/>
</dbReference>
<dbReference type="SUPFAM" id="SSF52467">
    <property type="entry name" value="DHS-like NAD/FAD-binding domain"/>
    <property type="match status" value="1"/>
</dbReference>
<reference evidence="7" key="1">
    <citation type="journal article" date="2014" name="Int. J. Syst. Evol. Microbiol.">
        <title>Complete genome sequence of Corynebacterium casei LMG S-19264T (=DSM 44701T), isolated from a smear-ripened cheese.</title>
        <authorList>
            <consortium name="US DOE Joint Genome Institute (JGI-PGF)"/>
            <person name="Walter F."/>
            <person name="Albersmeier A."/>
            <person name="Kalinowski J."/>
            <person name="Ruckert C."/>
        </authorList>
    </citation>
    <scope>NUCLEOTIDE SEQUENCE</scope>
    <source>
        <strain evidence="7">CGMCC 1.15320</strain>
    </source>
</reference>